<name>A0A143HN58_MICTH</name>
<evidence type="ECO:0000256" key="10">
    <source>
        <dbReference type="HAMAP-Rule" id="MF_00415"/>
    </source>
</evidence>
<keyword evidence="8 10" id="KW-0975">Bacterial flagellum</keyword>
<dbReference type="Pfam" id="PF02107">
    <property type="entry name" value="FlgH"/>
    <property type="match status" value="1"/>
</dbReference>
<evidence type="ECO:0000313" key="12">
    <source>
        <dbReference type="Proteomes" id="UP000076077"/>
    </source>
</evidence>
<dbReference type="Proteomes" id="UP000076077">
    <property type="component" value="Chromosome"/>
</dbReference>
<evidence type="ECO:0000256" key="3">
    <source>
        <dbReference type="ARBA" id="ARBA00006929"/>
    </source>
</evidence>
<dbReference type="GO" id="GO:0003774">
    <property type="term" value="F:cytoskeletal motor activity"/>
    <property type="evidence" value="ECO:0007669"/>
    <property type="project" value="InterPro"/>
</dbReference>
<keyword evidence="5" id="KW-0732">Signal</keyword>
<dbReference type="OrthoDB" id="9789463at2"/>
<dbReference type="GO" id="GO:0009279">
    <property type="term" value="C:cell outer membrane"/>
    <property type="evidence" value="ECO:0007669"/>
    <property type="project" value="UniProtKB-SubCell"/>
</dbReference>
<dbReference type="EMBL" id="CP014864">
    <property type="protein sequence ID" value="AMX03185.1"/>
    <property type="molecule type" value="Genomic_DNA"/>
</dbReference>
<dbReference type="STRING" id="252514.A3224_11905"/>
<evidence type="ECO:0000256" key="1">
    <source>
        <dbReference type="ARBA" id="ARBA00002591"/>
    </source>
</evidence>
<dbReference type="HAMAP" id="MF_00415">
    <property type="entry name" value="FlgH"/>
    <property type="match status" value="1"/>
</dbReference>
<proteinExistence type="inferred from homology"/>
<reference evidence="12" key="1">
    <citation type="submission" date="2016-03" db="EMBL/GenBank/DDBJ databases">
        <authorList>
            <person name="Lee Y.-S."/>
            <person name="Choi Y.-L."/>
        </authorList>
    </citation>
    <scope>NUCLEOTIDE SEQUENCE [LARGE SCALE GENOMIC DNA]</scope>
    <source>
        <strain evidence="12">DAU221</strain>
    </source>
</reference>
<sequence length="223" mass="24064">MLSVVKKITVAALIMLNAGCAYLPRSSVVSQEEWVSVPVPPPAKPNGAIYQADRGYRPLFEDRRPRMAGDLLTVVFNEQVSASKSAESNANRSGTGSLTSTVVPDGLESLTDYGFDIEGSNDFEGGGGASAENTFTGTMAVTVLEVLPNGNLRVRGEKQIVINQGTEYIRFSGIIDPREISSANTVLSTQVAEARIEYVGDGYIDEAQHMGWLQRLFLNLSPF</sequence>
<dbReference type="PANTHER" id="PTHR34933">
    <property type="entry name" value="FLAGELLAR L-RING PROTEIN"/>
    <property type="match status" value="1"/>
</dbReference>
<evidence type="ECO:0000256" key="9">
    <source>
        <dbReference type="ARBA" id="ARBA00023288"/>
    </source>
</evidence>
<evidence type="ECO:0000256" key="6">
    <source>
        <dbReference type="ARBA" id="ARBA00023136"/>
    </source>
</evidence>
<dbReference type="InterPro" id="IPR000527">
    <property type="entry name" value="Flag_Lring"/>
</dbReference>
<evidence type="ECO:0000256" key="8">
    <source>
        <dbReference type="ARBA" id="ARBA00023143"/>
    </source>
</evidence>
<evidence type="ECO:0000256" key="2">
    <source>
        <dbReference type="ARBA" id="ARBA00004635"/>
    </source>
</evidence>
<keyword evidence="11" id="KW-0282">Flagellum</keyword>
<dbReference type="GeneID" id="76608748"/>
<accession>A0A143HN58</accession>
<dbReference type="GO" id="GO:0009427">
    <property type="term" value="C:bacterial-type flagellum basal body, distal rod, L ring"/>
    <property type="evidence" value="ECO:0007669"/>
    <property type="project" value="InterPro"/>
</dbReference>
<dbReference type="GO" id="GO:0071973">
    <property type="term" value="P:bacterial-type flagellum-dependent cell motility"/>
    <property type="evidence" value="ECO:0007669"/>
    <property type="project" value="InterPro"/>
</dbReference>
<dbReference type="PRINTS" id="PR01008">
    <property type="entry name" value="FLGLRINGFLGH"/>
</dbReference>
<comment type="subcellular location">
    <subcellularLocation>
        <location evidence="10">Cell outer membrane</location>
    </subcellularLocation>
    <subcellularLocation>
        <location evidence="10">Bacterial flagellum basal body</location>
    </subcellularLocation>
    <subcellularLocation>
        <location evidence="2">Membrane</location>
        <topology evidence="2">Lipid-anchor</topology>
    </subcellularLocation>
</comment>
<keyword evidence="7" id="KW-0564">Palmitate</keyword>
<keyword evidence="10" id="KW-0998">Cell outer membrane</keyword>
<keyword evidence="11" id="KW-0966">Cell projection</keyword>
<keyword evidence="6 10" id="KW-0472">Membrane</keyword>
<evidence type="ECO:0000256" key="7">
    <source>
        <dbReference type="ARBA" id="ARBA00023139"/>
    </source>
</evidence>
<dbReference type="KEGG" id="mthd:A3224_11905"/>
<comment type="subunit">
    <text evidence="4 10">The basal body constitutes a major portion of the flagellar organelle and consists of four rings (L,P,S, and M) mounted on a central rod.</text>
</comment>
<keyword evidence="12" id="KW-1185">Reference proteome</keyword>
<comment type="similarity">
    <text evidence="3 10">Belongs to the FlgH family.</text>
</comment>
<keyword evidence="9" id="KW-0449">Lipoprotein</keyword>
<dbReference type="AlphaFoldDB" id="A0A143HN58"/>
<evidence type="ECO:0000313" key="11">
    <source>
        <dbReference type="EMBL" id="AMX03185.1"/>
    </source>
</evidence>
<organism evidence="11 12">
    <name type="scientific">Microbulbifer thermotolerans</name>
    <dbReference type="NCBI Taxonomy" id="252514"/>
    <lineage>
        <taxon>Bacteria</taxon>
        <taxon>Pseudomonadati</taxon>
        <taxon>Pseudomonadota</taxon>
        <taxon>Gammaproteobacteria</taxon>
        <taxon>Cellvibrionales</taxon>
        <taxon>Microbulbiferaceae</taxon>
        <taxon>Microbulbifer</taxon>
    </lineage>
</organism>
<evidence type="ECO:0000256" key="4">
    <source>
        <dbReference type="ARBA" id="ARBA00011439"/>
    </source>
</evidence>
<dbReference type="PANTHER" id="PTHR34933:SF3">
    <property type="entry name" value="FLAGELLAR L-RING PROTEIN"/>
    <property type="match status" value="1"/>
</dbReference>
<protein>
    <recommendedName>
        <fullName evidence="10">Flagellar L-ring protein</fullName>
    </recommendedName>
    <alternativeName>
        <fullName evidence="10">Basal body L-ring protein</fullName>
    </alternativeName>
</protein>
<evidence type="ECO:0000256" key="5">
    <source>
        <dbReference type="ARBA" id="ARBA00022729"/>
    </source>
</evidence>
<comment type="function">
    <text evidence="1 10">Assembles around the rod to form the L-ring and probably protects the motor/basal body from shearing forces during rotation.</text>
</comment>
<gene>
    <name evidence="10 11" type="primary">flgH</name>
    <name evidence="11" type="ORF">A3224_11905</name>
</gene>
<dbReference type="RefSeq" id="WP_067154886.1">
    <property type="nucleotide sequence ID" value="NZ_CP014864.1"/>
</dbReference>
<keyword evidence="11" id="KW-0969">Cilium</keyword>